<gene>
    <name evidence="2" type="ORF">B0T10DRAFT_556275</name>
</gene>
<feature type="compositionally biased region" description="Basic residues" evidence="1">
    <location>
        <begin position="47"/>
        <end position="56"/>
    </location>
</feature>
<proteinExistence type="predicted"/>
<feature type="compositionally biased region" description="Basic and acidic residues" evidence="1">
    <location>
        <begin position="458"/>
        <end position="538"/>
    </location>
</feature>
<sequence length="718" mass="80858">MTTPESIFEADPGLSDFINHARLIQRNPSYNRRRPHTYALVPSRNFTRAKYRRKKTQNQPSSEPSSTHSVLHRPVSPDDNEQPSITELESSAPGSSCQHQYPTGSVSDLLDDHPGCTVSPLDGTAGDVSPLTPKALTPQRPQHGDGICNTSNTQQLPSVDDVLVEAIARNVAQQLQVLSIRSPPSSRRQDHRDSDKQPPEAPGDLSRTSSERKALDRFTRELQRYAQHTGAKGKLPTFTPKSTTSNATVRTISALLPFRPEFKAAGLAIRAPFPKSVGKRTHPSQFDGNDNIPSTTTEISFTTPNKVNEWRCAMKDEVAPRRPQLPPTNHPSETKCLPCTPTHDDKSTERGCFSILPKSQSRPVRPDLVPKTQHGPTSKVPKPTPKASAPQWAQLAAPHVAYPHHHYLDPHVYCRNVAGLSHQVDWGRKGPASSFLPEPQHPYGATALRRLSMALPEQDTKAESSQRRAAEEPHLQRKERNGPRMPVEKRDKVRATRSSKDLGRYRIEQDHVPKRRQSVPEHRGFHGPHDIDICEKPLPDVPPASDNEMDMSPDAEWVDELPYEVPIKRENPEKAKSPQQDKAPRPRTRQRVPVRARQYSNKGQARPNIPQRISSMQTRVPSSNWDDSEAEIMDRDVLRGLHIAAAAACNEQVDAFIREQTGLHIRWFLANLMPLEHLGDELLRDARVQRARRSAEMRRVRQRMRRSRQMKTPDQARS</sequence>
<feature type="region of interest" description="Disordered" evidence="1">
    <location>
        <begin position="276"/>
        <end position="299"/>
    </location>
</feature>
<evidence type="ECO:0000313" key="2">
    <source>
        <dbReference type="EMBL" id="KAH6898984.1"/>
    </source>
</evidence>
<evidence type="ECO:0000313" key="3">
    <source>
        <dbReference type="Proteomes" id="UP000777438"/>
    </source>
</evidence>
<feature type="compositionally biased region" description="Basic residues" evidence="1">
    <location>
        <begin position="585"/>
        <end position="594"/>
    </location>
</feature>
<feature type="compositionally biased region" description="Basic and acidic residues" evidence="1">
    <location>
        <begin position="187"/>
        <end position="198"/>
    </location>
</feature>
<evidence type="ECO:0000256" key="1">
    <source>
        <dbReference type="SAM" id="MobiDB-lite"/>
    </source>
</evidence>
<dbReference type="AlphaFoldDB" id="A0A9P9AWT1"/>
<feature type="region of interest" description="Disordered" evidence="1">
    <location>
        <begin position="694"/>
        <end position="718"/>
    </location>
</feature>
<dbReference type="EMBL" id="JAGPYM010000002">
    <property type="protein sequence ID" value="KAH6898984.1"/>
    <property type="molecule type" value="Genomic_DNA"/>
</dbReference>
<feature type="compositionally biased region" description="Polar residues" evidence="1">
    <location>
        <begin position="283"/>
        <end position="299"/>
    </location>
</feature>
<protein>
    <submittedName>
        <fullName evidence="2">Uncharacterized protein</fullName>
    </submittedName>
</protein>
<feature type="region of interest" description="Disordered" evidence="1">
    <location>
        <begin position="320"/>
        <end position="392"/>
    </location>
</feature>
<name>A0A9P9AWT1_9HYPO</name>
<feature type="region of interest" description="Disordered" evidence="1">
    <location>
        <begin position="456"/>
        <end position="552"/>
    </location>
</feature>
<feature type="region of interest" description="Disordered" evidence="1">
    <location>
        <begin position="567"/>
        <end position="608"/>
    </location>
</feature>
<dbReference type="Proteomes" id="UP000777438">
    <property type="component" value="Unassembled WGS sequence"/>
</dbReference>
<feature type="compositionally biased region" description="Basic and acidic residues" evidence="1">
    <location>
        <begin position="567"/>
        <end position="576"/>
    </location>
</feature>
<accession>A0A9P9AWT1</accession>
<feature type="compositionally biased region" description="Basic residues" evidence="1">
    <location>
        <begin position="700"/>
        <end position="709"/>
    </location>
</feature>
<keyword evidence="3" id="KW-1185">Reference proteome</keyword>
<dbReference type="OrthoDB" id="273010at2759"/>
<feature type="region of interest" description="Disordered" evidence="1">
    <location>
        <begin position="178"/>
        <end position="211"/>
    </location>
</feature>
<feature type="compositionally biased region" description="Polar residues" evidence="1">
    <location>
        <begin position="57"/>
        <end position="69"/>
    </location>
</feature>
<feature type="compositionally biased region" description="Polar residues" evidence="1">
    <location>
        <begin position="82"/>
        <end position="106"/>
    </location>
</feature>
<feature type="region of interest" description="Disordered" evidence="1">
    <location>
        <begin position="41"/>
        <end position="153"/>
    </location>
</feature>
<comment type="caution">
    <text evidence="2">The sequence shown here is derived from an EMBL/GenBank/DDBJ whole genome shotgun (WGS) entry which is preliminary data.</text>
</comment>
<reference evidence="2 3" key="1">
    <citation type="journal article" date="2021" name="Nat. Commun.">
        <title>Genetic determinants of endophytism in the Arabidopsis root mycobiome.</title>
        <authorList>
            <person name="Mesny F."/>
            <person name="Miyauchi S."/>
            <person name="Thiergart T."/>
            <person name="Pickel B."/>
            <person name="Atanasova L."/>
            <person name="Karlsson M."/>
            <person name="Huettel B."/>
            <person name="Barry K.W."/>
            <person name="Haridas S."/>
            <person name="Chen C."/>
            <person name="Bauer D."/>
            <person name="Andreopoulos W."/>
            <person name="Pangilinan J."/>
            <person name="LaButti K."/>
            <person name="Riley R."/>
            <person name="Lipzen A."/>
            <person name="Clum A."/>
            <person name="Drula E."/>
            <person name="Henrissat B."/>
            <person name="Kohler A."/>
            <person name="Grigoriev I.V."/>
            <person name="Martin F.M."/>
            <person name="Hacquard S."/>
        </authorList>
    </citation>
    <scope>NUCLEOTIDE SEQUENCE [LARGE SCALE GENOMIC DNA]</scope>
    <source>
        <strain evidence="2 3">MPI-CAGE-CH-0241</strain>
    </source>
</reference>
<organism evidence="2 3">
    <name type="scientific">Thelonectria olida</name>
    <dbReference type="NCBI Taxonomy" id="1576542"/>
    <lineage>
        <taxon>Eukaryota</taxon>
        <taxon>Fungi</taxon>
        <taxon>Dikarya</taxon>
        <taxon>Ascomycota</taxon>
        <taxon>Pezizomycotina</taxon>
        <taxon>Sordariomycetes</taxon>
        <taxon>Hypocreomycetidae</taxon>
        <taxon>Hypocreales</taxon>
        <taxon>Nectriaceae</taxon>
        <taxon>Thelonectria</taxon>
    </lineage>
</organism>